<protein>
    <recommendedName>
        <fullName evidence="2">Inositol polyphosphate-related phosphatase domain-containing protein</fullName>
    </recommendedName>
</protein>
<evidence type="ECO:0000313" key="3">
    <source>
        <dbReference type="EMBL" id="CAI6094685.1"/>
    </source>
</evidence>
<dbReference type="Proteomes" id="UP001160390">
    <property type="component" value="Unassembled WGS sequence"/>
</dbReference>
<reference evidence="3" key="1">
    <citation type="submission" date="2023-01" db="EMBL/GenBank/DDBJ databases">
        <authorList>
            <person name="Piombo E."/>
        </authorList>
    </citation>
    <scope>NUCLEOTIDE SEQUENCE</scope>
</reference>
<dbReference type="EMBL" id="CABFNP030001260">
    <property type="protein sequence ID" value="CAI6094685.1"/>
    <property type="molecule type" value="Genomic_DNA"/>
</dbReference>
<comment type="caution">
    <text evidence="3">The sequence shown here is derived from an EMBL/GenBank/DDBJ whole genome shotgun (WGS) entry which is preliminary data.</text>
</comment>
<evidence type="ECO:0000313" key="4">
    <source>
        <dbReference type="Proteomes" id="UP001160390"/>
    </source>
</evidence>
<keyword evidence="1" id="KW-0732">Signal</keyword>
<feature type="domain" description="Inositol polyphosphate-related phosphatase" evidence="2">
    <location>
        <begin position="61"/>
        <end position="215"/>
    </location>
</feature>
<feature type="signal peptide" evidence="1">
    <location>
        <begin position="1"/>
        <end position="21"/>
    </location>
</feature>
<keyword evidence="4" id="KW-1185">Reference proteome</keyword>
<organism evidence="3 4">
    <name type="scientific">Clonostachys chloroleuca</name>
    <dbReference type="NCBI Taxonomy" id="1926264"/>
    <lineage>
        <taxon>Eukaryota</taxon>
        <taxon>Fungi</taxon>
        <taxon>Dikarya</taxon>
        <taxon>Ascomycota</taxon>
        <taxon>Pezizomycotina</taxon>
        <taxon>Sordariomycetes</taxon>
        <taxon>Hypocreomycetidae</taxon>
        <taxon>Hypocreales</taxon>
        <taxon>Bionectriaceae</taxon>
        <taxon>Clonostachys</taxon>
    </lineage>
</organism>
<evidence type="ECO:0000259" key="2">
    <source>
        <dbReference type="Pfam" id="PF22669"/>
    </source>
</evidence>
<dbReference type="InterPro" id="IPR000300">
    <property type="entry name" value="IPPc"/>
</dbReference>
<dbReference type="Pfam" id="PF22669">
    <property type="entry name" value="Exo_endo_phos2"/>
    <property type="match status" value="1"/>
</dbReference>
<dbReference type="GO" id="GO:0005737">
    <property type="term" value="C:cytoplasm"/>
    <property type="evidence" value="ECO:0007669"/>
    <property type="project" value="TreeGrafter"/>
</dbReference>
<name>A0AA35MDH3_9HYPO</name>
<dbReference type="SUPFAM" id="SSF56219">
    <property type="entry name" value="DNase I-like"/>
    <property type="match status" value="1"/>
</dbReference>
<dbReference type="AlphaFoldDB" id="A0AA35MDH3"/>
<gene>
    <name evidence="3" type="ORF">CCHLO57077_00012152</name>
</gene>
<evidence type="ECO:0000256" key="1">
    <source>
        <dbReference type="SAM" id="SignalP"/>
    </source>
</evidence>
<dbReference type="InterPro" id="IPR038772">
    <property type="entry name" value="Sph/SMPD2-like"/>
</dbReference>
<dbReference type="GO" id="GO:0004767">
    <property type="term" value="F:sphingomyelin phosphodiesterase activity"/>
    <property type="evidence" value="ECO:0007669"/>
    <property type="project" value="InterPro"/>
</dbReference>
<dbReference type="InterPro" id="IPR036691">
    <property type="entry name" value="Endo/exonu/phosph_ase_sf"/>
</dbReference>
<dbReference type="Gene3D" id="3.60.10.10">
    <property type="entry name" value="Endonuclease/exonuclease/phosphatase"/>
    <property type="match status" value="1"/>
</dbReference>
<dbReference type="PANTHER" id="PTHR16320:SF1">
    <property type="entry name" value="SPHINGOMYELINASE DDB_G0288017"/>
    <property type="match status" value="1"/>
</dbReference>
<proteinExistence type="predicted"/>
<sequence>MRYYTSSVVALTSCLARLALAQSSGSFSLLTFNVAGLPDWLSDNGVPGDKATNADTIGSLFAETAYDIIHIQEDFGYNSEIYAKDNHPYRTVTSGNVLAGSGLNTLSNFQWTGLNRVTWKFCWVNEADCLTPKGFTFMRITVGGAEIDLYNAHADAGFLLTKNSDDWGDKLARSLGVDQLLAYINSNSAGRAVIIAGDLNDRWYTSDLSINKYVSAGFSDVWATVVKGGVYPTPGSAANYCSNPAPNNNCEVVDKILFRSGDSVKLTANSFSYKSDVFKQPDGSIVSDHNPVLAEFSWSV</sequence>
<dbReference type="PANTHER" id="PTHR16320">
    <property type="entry name" value="SPHINGOMYELINASE FAMILY MEMBER"/>
    <property type="match status" value="1"/>
</dbReference>
<dbReference type="GO" id="GO:0046856">
    <property type="term" value="P:phosphatidylinositol dephosphorylation"/>
    <property type="evidence" value="ECO:0007669"/>
    <property type="project" value="InterPro"/>
</dbReference>
<feature type="chain" id="PRO_5041360091" description="Inositol polyphosphate-related phosphatase domain-containing protein" evidence="1">
    <location>
        <begin position="22"/>
        <end position="300"/>
    </location>
</feature>
<dbReference type="GO" id="GO:0016791">
    <property type="term" value="F:phosphatase activity"/>
    <property type="evidence" value="ECO:0007669"/>
    <property type="project" value="InterPro"/>
</dbReference>
<accession>A0AA35MDH3</accession>